<sequence>MKAAIKFNIHNVTNGTNTARVWYSLDNRVDGRKCVTIYAKDYDRQLGNVFPSNYKNDTDTQTDYFDKGQVTLFEDHELYAPARARAEANALRNKARMEAKRARAH</sequence>
<keyword evidence="2" id="KW-1185">Reference proteome</keyword>
<name>A0A7I8C4I9_9BURK</name>
<dbReference type="KEGG" id="plad:PPGU16_84660"/>
<evidence type="ECO:0000313" key="2">
    <source>
        <dbReference type="Proteomes" id="UP000510888"/>
    </source>
</evidence>
<dbReference type="Proteomes" id="UP000510888">
    <property type="component" value="Plasmid PPGU16_p3"/>
</dbReference>
<protein>
    <submittedName>
        <fullName evidence="1">Uncharacterized protein</fullName>
    </submittedName>
</protein>
<dbReference type="EMBL" id="AP023178">
    <property type="protein sequence ID" value="BCF95399.1"/>
    <property type="molecule type" value="Genomic_DNA"/>
</dbReference>
<dbReference type="AlphaFoldDB" id="A0A7I8C4I9"/>
<keyword evidence="1" id="KW-0614">Plasmid</keyword>
<proteinExistence type="predicted"/>
<accession>A0A7I8C4I9</accession>
<reference evidence="1 2" key="1">
    <citation type="journal article" date="2020" name="Genes (Basel)">
        <title>Genomic Comparison of Insect Gut Symbionts from Divergent Burkholderia Subclades.</title>
        <authorList>
            <person name="Takeshita K."/>
            <person name="Kikuchi Y."/>
        </authorList>
    </citation>
    <scope>NUCLEOTIDE SEQUENCE [LARGE SCALE GENOMIC DNA]</scope>
    <source>
        <strain evidence="1 2">PGU16</strain>
        <plasmid evidence="1 2">PPGU16_p3</plasmid>
    </source>
</reference>
<gene>
    <name evidence="1" type="ORF">PPGU16_84660</name>
</gene>
<geneLocation type="plasmid" evidence="1 2">
    <name>PPGU16_p3</name>
</geneLocation>
<organism evidence="1 2">
    <name type="scientific">Paraburkholderia largidicola</name>
    <dbReference type="NCBI Taxonomy" id="3014751"/>
    <lineage>
        <taxon>Bacteria</taxon>
        <taxon>Pseudomonadati</taxon>
        <taxon>Pseudomonadota</taxon>
        <taxon>Betaproteobacteria</taxon>
        <taxon>Burkholderiales</taxon>
        <taxon>Burkholderiaceae</taxon>
        <taxon>Paraburkholderia</taxon>
    </lineage>
</organism>
<evidence type="ECO:0000313" key="1">
    <source>
        <dbReference type="EMBL" id="BCF95399.1"/>
    </source>
</evidence>